<dbReference type="OrthoDB" id="9763949at2"/>
<dbReference type="KEGG" id="cbae:COR50_02455"/>
<evidence type="ECO:0000313" key="1">
    <source>
        <dbReference type="EMBL" id="ATL49702.1"/>
    </source>
</evidence>
<dbReference type="Gene3D" id="3.30.420.40">
    <property type="match status" value="2"/>
</dbReference>
<keyword evidence="1" id="KW-0808">Transferase</keyword>
<keyword evidence="1" id="KW-0418">Kinase</keyword>
<keyword evidence="2" id="KW-1185">Reference proteome</keyword>
<dbReference type="GO" id="GO:0016773">
    <property type="term" value="F:phosphotransferase activity, alcohol group as acceptor"/>
    <property type="evidence" value="ECO:0007669"/>
    <property type="project" value="InterPro"/>
</dbReference>
<evidence type="ECO:0000313" key="2">
    <source>
        <dbReference type="Proteomes" id="UP000220133"/>
    </source>
</evidence>
<dbReference type="InterPro" id="IPR005338">
    <property type="entry name" value="Anhydro_N_Ac-Mur_kinase"/>
</dbReference>
<dbReference type="Proteomes" id="UP000220133">
    <property type="component" value="Chromosome"/>
</dbReference>
<dbReference type="InterPro" id="IPR043129">
    <property type="entry name" value="ATPase_NBD"/>
</dbReference>
<dbReference type="GO" id="GO:0005524">
    <property type="term" value="F:ATP binding"/>
    <property type="evidence" value="ECO:0007669"/>
    <property type="project" value="InterPro"/>
</dbReference>
<dbReference type="PANTHER" id="PTHR30605:SF0">
    <property type="entry name" value="ANHYDRO-N-ACETYLMURAMIC ACID KINASE"/>
    <property type="match status" value="1"/>
</dbReference>
<dbReference type="RefSeq" id="WP_098196069.1">
    <property type="nucleotide sequence ID" value="NZ_CP023777.1"/>
</dbReference>
<dbReference type="GO" id="GO:0016301">
    <property type="term" value="F:kinase activity"/>
    <property type="evidence" value="ECO:0007669"/>
    <property type="project" value="UniProtKB-KW"/>
</dbReference>
<organism evidence="1 2">
    <name type="scientific">Chitinophaga caeni</name>
    <dbReference type="NCBI Taxonomy" id="2029983"/>
    <lineage>
        <taxon>Bacteria</taxon>
        <taxon>Pseudomonadati</taxon>
        <taxon>Bacteroidota</taxon>
        <taxon>Chitinophagia</taxon>
        <taxon>Chitinophagales</taxon>
        <taxon>Chitinophagaceae</taxon>
        <taxon>Chitinophaga</taxon>
    </lineage>
</organism>
<proteinExistence type="predicted"/>
<dbReference type="SUPFAM" id="SSF53067">
    <property type="entry name" value="Actin-like ATPase domain"/>
    <property type="match status" value="1"/>
</dbReference>
<reference evidence="1 2" key="1">
    <citation type="submission" date="2017-10" db="EMBL/GenBank/DDBJ databases">
        <title>Paenichitinophaga pekingensis gen. nov., sp. nov., isolated from activated sludge.</title>
        <authorList>
            <person name="Jin D."/>
            <person name="Kong X."/>
            <person name="Deng Y."/>
            <person name="Bai Z."/>
        </authorList>
    </citation>
    <scope>NUCLEOTIDE SEQUENCE [LARGE SCALE GENOMIC DNA]</scope>
    <source>
        <strain evidence="1 2">13</strain>
    </source>
</reference>
<dbReference type="GO" id="GO:0006040">
    <property type="term" value="P:amino sugar metabolic process"/>
    <property type="evidence" value="ECO:0007669"/>
    <property type="project" value="InterPro"/>
</dbReference>
<dbReference type="AlphaFoldDB" id="A0A291R0N5"/>
<name>A0A291R0N5_9BACT</name>
<dbReference type="Pfam" id="PF03702">
    <property type="entry name" value="AnmK"/>
    <property type="match status" value="1"/>
</dbReference>
<sequence length="363" mass="39329">MVYHVIGLMSGSSLDGLDIVKVELTEIGGQWTYEIQTADCIPYSEEWIGKLKAATSYNALDYMKLHTAYGHYIGQQVNAFIAKHQLEHKVHFIASHGHTVFHAPEAKMTAQLGDGASIAAETNLPVITDLRSMDIALGGQGAPIVPIGEKWLMPGYDFWLNLGGIANISSIIGKDYVAFDICAANRLLNTLANALGKDYDDGGQLASGGIVDAGLLGRLNSDPYFSKPYPKSLDNSFGIEVMLPLLQGSSLSVQTKLRTVVQHIAEQITAAVQMLISNNANQSTNKMLVTGGGAHNRFLLEVMDEMLSPLGIDIIVPDEMTINYKEALVMALMGTLRWREEVNVLHSVTGASRDSINGALWLA</sequence>
<dbReference type="PANTHER" id="PTHR30605">
    <property type="entry name" value="ANHYDRO-N-ACETYLMURAMIC ACID KINASE"/>
    <property type="match status" value="1"/>
</dbReference>
<gene>
    <name evidence="1" type="ORF">COR50_02455</name>
</gene>
<dbReference type="GO" id="GO:0009254">
    <property type="term" value="P:peptidoglycan turnover"/>
    <property type="evidence" value="ECO:0007669"/>
    <property type="project" value="InterPro"/>
</dbReference>
<protein>
    <submittedName>
        <fullName evidence="1">Anhydro-N-acetylmuramic acid kinase</fullName>
    </submittedName>
</protein>
<accession>A0A291R0N5</accession>
<dbReference type="EMBL" id="CP023777">
    <property type="protein sequence ID" value="ATL49702.1"/>
    <property type="molecule type" value="Genomic_DNA"/>
</dbReference>
<dbReference type="NCBIfam" id="NF007144">
    <property type="entry name" value="PRK09585.2-3"/>
    <property type="match status" value="1"/>
</dbReference>